<feature type="transmembrane region" description="Helical" evidence="7">
    <location>
        <begin position="81"/>
        <end position="105"/>
    </location>
</feature>
<dbReference type="AlphaFoldDB" id="A0A078MRY3"/>
<dbReference type="InterPro" id="IPR002033">
    <property type="entry name" value="TatC"/>
</dbReference>
<dbReference type="GO" id="GO:0065002">
    <property type="term" value="P:intracellular protein transmembrane transport"/>
    <property type="evidence" value="ECO:0007669"/>
    <property type="project" value="TreeGrafter"/>
</dbReference>
<comment type="subcellular location">
    <subcellularLocation>
        <location evidence="7">Cell membrane</location>
        <topology evidence="7">Multi-pass membrane protein</topology>
    </subcellularLocation>
    <subcellularLocation>
        <location evidence="1">Membrane</location>
        <topology evidence="1">Multi-pass membrane protein</topology>
    </subcellularLocation>
</comment>
<dbReference type="GO" id="GO:0009977">
    <property type="term" value="F:proton motive force dependent protein transmembrane transporter activity"/>
    <property type="evidence" value="ECO:0007669"/>
    <property type="project" value="TreeGrafter"/>
</dbReference>
<comment type="subunit">
    <text evidence="7">The Tat system comprises two distinct complexes: a TatABC complex, containing multiple copies of TatA, TatB and TatC subunits, and a separate TatA complex, containing only TatA subunits. Substrates initially bind to the TatABC complex, which probably triggers association of the separate TatA complex to form the active translocon.</text>
</comment>
<evidence type="ECO:0000256" key="5">
    <source>
        <dbReference type="ARBA" id="ARBA00023010"/>
    </source>
</evidence>
<evidence type="ECO:0000256" key="7">
    <source>
        <dbReference type="HAMAP-Rule" id="MF_00902"/>
    </source>
</evidence>
<evidence type="ECO:0000256" key="1">
    <source>
        <dbReference type="ARBA" id="ARBA00004141"/>
    </source>
</evidence>
<dbReference type="PANTHER" id="PTHR30371">
    <property type="entry name" value="SEC-INDEPENDENT PROTEIN TRANSLOCASE PROTEIN TATC"/>
    <property type="match status" value="1"/>
</dbReference>
<dbReference type="GO" id="GO:0043953">
    <property type="term" value="P:protein transport by the Tat complex"/>
    <property type="evidence" value="ECO:0007669"/>
    <property type="project" value="UniProtKB-UniRule"/>
</dbReference>
<feature type="transmembrane region" description="Helical" evidence="7">
    <location>
        <begin position="203"/>
        <end position="221"/>
    </location>
</feature>
<feature type="transmembrane region" description="Helical" evidence="7">
    <location>
        <begin position="158"/>
        <end position="191"/>
    </location>
</feature>
<dbReference type="HAMAP" id="MF_00902">
    <property type="entry name" value="TatC"/>
    <property type="match status" value="1"/>
</dbReference>
<sequence>MALSKKRRANPEGRMALKEHLKELRNRLFKAALAVIAGTVGGFFLYTPVFEALTRPVLEVGNQDGRFATINFDGVATSFDLMVQVSVFIGLLVSSPVWLYQLWAFITPGLKRKERRVALVFMGISVPMFIGGVALAWLVLPNAVRVLTDFTPEGGSNVITASVYLAFVIRLLLAFGIAFLLPVIMVGLNLLGILPGRTILKGWRITVFVICLFAAMAAPGADALSMFYLAIPLLALFGIALGLCLLNDRRRARREAAREAEVGASADTASSIDGL</sequence>
<evidence type="ECO:0000256" key="3">
    <source>
        <dbReference type="ARBA" id="ARBA00022927"/>
    </source>
</evidence>
<keyword evidence="3 7" id="KW-0653">Protein transport</keyword>
<gene>
    <name evidence="8" type="primary">tatC2</name>
    <name evidence="7" type="synonym">tatC</name>
    <name evidence="8" type="ORF">BN1051_01470</name>
</gene>
<reference evidence="8" key="1">
    <citation type="submission" date="2014-07" db="EMBL/GenBank/DDBJ databases">
        <authorList>
            <person name="Urmite Genomes Urmite Genomes"/>
        </authorList>
    </citation>
    <scope>NUCLEOTIDE SEQUENCE</scope>
    <source>
        <strain evidence="8">11W110_air</strain>
    </source>
</reference>
<proteinExistence type="inferred from homology"/>
<organism evidence="8">
    <name type="scientific">Arthrobacter saudimassiliensis</name>
    <dbReference type="NCBI Taxonomy" id="1461584"/>
    <lineage>
        <taxon>Bacteria</taxon>
        <taxon>Bacillati</taxon>
        <taxon>Actinomycetota</taxon>
        <taxon>Actinomycetes</taxon>
        <taxon>Micrococcales</taxon>
        <taxon>Micrococcaceae</taxon>
        <taxon>Arthrobacter</taxon>
    </lineage>
</organism>
<dbReference type="PATRIC" id="fig|1461584.3.peg.1458"/>
<feature type="transmembrane region" description="Helical" evidence="7">
    <location>
        <begin position="227"/>
        <end position="246"/>
    </location>
</feature>
<comment type="similarity">
    <text evidence="7">Belongs to the TatC family.</text>
</comment>
<comment type="function">
    <text evidence="7">Part of the twin-arginine translocation (Tat) system that transports large folded proteins containing a characteristic twin-arginine motif in their signal peptide across membranes. Together with TatB, TatC is part of a receptor directly interacting with Tat signal peptides.</text>
</comment>
<dbReference type="EMBL" id="LN483070">
    <property type="protein sequence ID" value="CEA08132.1"/>
    <property type="molecule type" value="Genomic_DNA"/>
</dbReference>
<feature type="transmembrane region" description="Helical" evidence="7">
    <location>
        <begin position="28"/>
        <end position="46"/>
    </location>
</feature>
<evidence type="ECO:0000256" key="6">
    <source>
        <dbReference type="ARBA" id="ARBA00023136"/>
    </source>
</evidence>
<evidence type="ECO:0000313" key="8">
    <source>
        <dbReference type="EMBL" id="CEA08132.1"/>
    </source>
</evidence>
<dbReference type="PRINTS" id="PR01840">
    <property type="entry name" value="TATCFAMILY"/>
</dbReference>
<evidence type="ECO:0000256" key="2">
    <source>
        <dbReference type="ARBA" id="ARBA00022692"/>
    </source>
</evidence>
<keyword evidence="5 7" id="KW-0811">Translocation</keyword>
<name>A0A078MRY3_9MICC</name>
<accession>A0A078MRY3</accession>
<keyword evidence="2 7" id="KW-0812">Transmembrane</keyword>
<evidence type="ECO:0000256" key="4">
    <source>
        <dbReference type="ARBA" id="ARBA00022989"/>
    </source>
</evidence>
<dbReference type="PANTHER" id="PTHR30371:SF0">
    <property type="entry name" value="SEC-INDEPENDENT PROTEIN TRANSLOCASE PROTEIN TATC, CHLOROPLASTIC-RELATED"/>
    <property type="match status" value="1"/>
</dbReference>
<keyword evidence="6 7" id="KW-0472">Membrane</keyword>
<dbReference type="GO" id="GO:0033281">
    <property type="term" value="C:TAT protein transport complex"/>
    <property type="evidence" value="ECO:0007669"/>
    <property type="project" value="UniProtKB-UniRule"/>
</dbReference>
<dbReference type="Pfam" id="PF00902">
    <property type="entry name" value="TatC"/>
    <property type="match status" value="1"/>
</dbReference>
<feature type="transmembrane region" description="Helical" evidence="7">
    <location>
        <begin position="117"/>
        <end position="138"/>
    </location>
</feature>
<keyword evidence="7" id="KW-0813">Transport</keyword>
<protein>
    <recommendedName>
        <fullName evidence="7">Sec-independent protein translocase protein TatC</fullName>
    </recommendedName>
</protein>
<keyword evidence="4 7" id="KW-1133">Transmembrane helix</keyword>
<dbReference type="NCBIfam" id="TIGR00945">
    <property type="entry name" value="tatC"/>
    <property type="match status" value="1"/>
</dbReference>
<keyword evidence="7" id="KW-1003">Cell membrane</keyword>